<dbReference type="Gene3D" id="2.60.200.20">
    <property type="match status" value="1"/>
</dbReference>
<dbReference type="SMART" id="SM00240">
    <property type="entry name" value="FHA"/>
    <property type="match status" value="1"/>
</dbReference>
<dbReference type="EMBL" id="JEME01000561">
    <property type="protein sequence ID" value="KYG09778.1"/>
    <property type="molecule type" value="Genomic_DNA"/>
</dbReference>
<reference evidence="3 4" key="1">
    <citation type="submission" date="2014-02" db="EMBL/GenBank/DDBJ databases">
        <title>The small core and large imbalanced accessory genome model reveals a collaborative survival strategy of Sorangium cellulosum strains in nature.</title>
        <authorList>
            <person name="Han K."/>
            <person name="Peng R."/>
            <person name="Blom J."/>
            <person name="Li Y.-Z."/>
        </authorList>
    </citation>
    <scope>NUCLEOTIDE SEQUENCE [LARGE SCALE GENOMIC DNA]</scope>
    <source>
        <strain evidence="3 4">So0007-03</strain>
    </source>
</reference>
<feature type="non-terminal residue" evidence="3">
    <location>
        <position position="140"/>
    </location>
</feature>
<evidence type="ECO:0000259" key="2">
    <source>
        <dbReference type="PROSITE" id="PS50006"/>
    </source>
</evidence>
<feature type="compositionally biased region" description="Pro residues" evidence="1">
    <location>
        <begin position="97"/>
        <end position="107"/>
    </location>
</feature>
<dbReference type="PANTHER" id="PTHR23308">
    <property type="entry name" value="NUCLEAR INHIBITOR OF PROTEIN PHOSPHATASE-1"/>
    <property type="match status" value="1"/>
</dbReference>
<dbReference type="AlphaFoldDB" id="A0A150TZ48"/>
<evidence type="ECO:0000256" key="1">
    <source>
        <dbReference type="SAM" id="MobiDB-lite"/>
    </source>
</evidence>
<feature type="compositionally biased region" description="Pro residues" evidence="1">
    <location>
        <begin position="131"/>
        <end position="140"/>
    </location>
</feature>
<gene>
    <name evidence="3" type="ORF">BE21_15910</name>
</gene>
<accession>A0A150TZ48</accession>
<evidence type="ECO:0000313" key="4">
    <source>
        <dbReference type="Proteomes" id="UP000075502"/>
    </source>
</evidence>
<comment type="caution">
    <text evidence="3">The sequence shown here is derived from an EMBL/GenBank/DDBJ whole genome shotgun (WGS) entry which is preliminary data.</text>
</comment>
<organism evidence="3 4">
    <name type="scientific">Sorangium cellulosum</name>
    <name type="common">Polyangium cellulosum</name>
    <dbReference type="NCBI Taxonomy" id="56"/>
    <lineage>
        <taxon>Bacteria</taxon>
        <taxon>Pseudomonadati</taxon>
        <taxon>Myxococcota</taxon>
        <taxon>Polyangia</taxon>
        <taxon>Polyangiales</taxon>
        <taxon>Polyangiaceae</taxon>
        <taxon>Sorangium</taxon>
    </lineage>
</organism>
<sequence>MARLILQTAEGQQAIELRPVNSLGRHPNNSIQLLDKIVSKEHCIIEQRGDHFVLRDLGSLNGTFINSERVRGEAPLKHGDEIALGSTRGRFDDPGAPVAPPLVPGWPPAVNHQGAAQAPGYGHPPREGAYPAPPQQQYPR</sequence>
<name>A0A150TZ48_SORCE</name>
<dbReference type="Pfam" id="PF00498">
    <property type="entry name" value="FHA"/>
    <property type="match status" value="1"/>
</dbReference>
<dbReference type="Proteomes" id="UP000075502">
    <property type="component" value="Unassembled WGS sequence"/>
</dbReference>
<dbReference type="InterPro" id="IPR008984">
    <property type="entry name" value="SMAD_FHA_dom_sf"/>
</dbReference>
<dbReference type="PROSITE" id="PS50006">
    <property type="entry name" value="FHA_DOMAIN"/>
    <property type="match status" value="1"/>
</dbReference>
<dbReference type="CDD" id="cd00060">
    <property type="entry name" value="FHA"/>
    <property type="match status" value="1"/>
</dbReference>
<evidence type="ECO:0000313" key="3">
    <source>
        <dbReference type="EMBL" id="KYG09778.1"/>
    </source>
</evidence>
<protein>
    <recommendedName>
        <fullName evidence="2">FHA domain-containing protein</fullName>
    </recommendedName>
</protein>
<proteinExistence type="predicted"/>
<feature type="region of interest" description="Disordered" evidence="1">
    <location>
        <begin position="76"/>
        <end position="140"/>
    </location>
</feature>
<feature type="domain" description="FHA" evidence="2">
    <location>
        <begin position="21"/>
        <end position="70"/>
    </location>
</feature>
<dbReference type="InterPro" id="IPR000253">
    <property type="entry name" value="FHA_dom"/>
</dbReference>
<dbReference type="InterPro" id="IPR050923">
    <property type="entry name" value="Cell_Proc_Reg/RNA_Proc"/>
</dbReference>
<dbReference type="SUPFAM" id="SSF49879">
    <property type="entry name" value="SMAD/FHA domain"/>
    <property type="match status" value="1"/>
</dbReference>